<organism evidence="3 4">
    <name type="scientific">Elysia crispata</name>
    <name type="common">lettuce slug</name>
    <dbReference type="NCBI Taxonomy" id="231223"/>
    <lineage>
        <taxon>Eukaryota</taxon>
        <taxon>Metazoa</taxon>
        <taxon>Spiralia</taxon>
        <taxon>Lophotrochozoa</taxon>
        <taxon>Mollusca</taxon>
        <taxon>Gastropoda</taxon>
        <taxon>Heterobranchia</taxon>
        <taxon>Euthyneura</taxon>
        <taxon>Panpulmonata</taxon>
        <taxon>Sacoglossa</taxon>
        <taxon>Placobranchoidea</taxon>
        <taxon>Plakobranchidae</taxon>
        <taxon>Elysia</taxon>
    </lineage>
</organism>
<evidence type="ECO:0000313" key="3">
    <source>
        <dbReference type="EMBL" id="KAK3769588.1"/>
    </source>
</evidence>
<dbReference type="AlphaFoldDB" id="A0AAE1DHF7"/>
<comment type="caution">
    <text evidence="3">The sequence shown here is derived from an EMBL/GenBank/DDBJ whole genome shotgun (WGS) entry which is preliminary data.</text>
</comment>
<proteinExistence type="predicted"/>
<feature type="region of interest" description="Disordered" evidence="1">
    <location>
        <begin position="1"/>
        <end position="33"/>
    </location>
</feature>
<keyword evidence="2" id="KW-0812">Transmembrane</keyword>
<gene>
    <name evidence="3" type="ORF">RRG08_039062</name>
</gene>
<evidence type="ECO:0000256" key="1">
    <source>
        <dbReference type="SAM" id="MobiDB-lite"/>
    </source>
</evidence>
<feature type="transmembrane region" description="Helical" evidence="2">
    <location>
        <begin position="271"/>
        <end position="292"/>
    </location>
</feature>
<keyword evidence="4" id="KW-1185">Reference proteome</keyword>
<feature type="region of interest" description="Disordered" evidence="1">
    <location>
        <begin position="54"/>
        <end position="76"/>
    </location>
</feature>
<sequence length="327" mass="35935">MDLTSLPCTSLGRENPHLLKGNPSRTASYQSERFGVRLAGKPWSPYPPPKLAGTSYTPYSPPRLAGKPWSPDPPPRLAGKPWSPYLPPRLAGKPWSPYPPPRLAGKPWSPYPPPRLAGKPWSPYLPPRLAGKPWSPYPPPRLAGKPWSPYPPAPAGTWRGHSSFAALAQIQHGESTVTGYKPRLNIAPVSQARKFSIKVHHHARAVWRDEVGAWDWNKFLDAVDTKKSRLKPSNSKSSPTDVEAAFKAIEASHARTGKDAAIGFIPDVGSILLFLSSAMAVLFLLAFLLLSIRPKSKSSRSKLLFSQQDDRKGIDVHVVCFSITSMV</sequence>
<name>A0AAE1DHF7_9GAST</name>
<dbReference type="Proteomes" id="UP001283361">
    <property type="component" value="Unassembled WGS sequence"/>
</dbReference>
<accession>A0AAE1DHF7</accession>
<protein>
    <submittedName>
        <fullName evidence="3">Uncharacterized protein</fullName>
    </submittedName>
</protein>
<evidence type="ECO:0000313" key="4">
    <source>
        <dbReference type="Proteomes" id="UP001283361"/>
    </source>
</evidence>
<evidence type="ECO:0000256" key="2">
    <source>
        <dbReference type="SAM" id="Phobius"/>
    </source>
</evidence>
<dbReference type="EMBL" id="JAWDGP010003901">
    <property type="protein sequence ID" value="KAK3769588.1"/>
    <property type="molecule type" value="Genomic_DNA"/>
</dbReference>
<keyword evidence="2" id="KW-0472">Membrane</keyword>
<keyword evidence="2" id="KW-1133">Transmembrane helix</keyword>
<reference evidence="3" key="1">
    <citation type="journal article" date="2023" name="G3 (Bethesda)">
        <title>A reference genome for the long-term kleptoplast-retaining sea slug Elysia crispata morphotype clarki.</title>
        <authorList>
            <person name="Eastman K.E."/>
            <person name="Pendleton A.L."/>
            <person name="Shaikh M.A."/>
            <person name="Suttiyut T."/>
            <person name="Ogas R."/>
            <person name="Tomko P."/>
            <person name="Gavelis G."/>
            <person name="Widhalm J.R."/>
            <person name="Wisecaver J.H."/>
        </authorList>
    </citation>
    <scope>NUCLEOTIDE SEQUENCE</scope>
    <source>
        <strain evidence="3">ECLA1</strain>
    </source>
</reference>